<evidence type="ECO:0000256" key="5">
    <source>
        <dbReference type="ARBA" id="ARBA00022741"/>
    </source>
</evidence>
<dbReference type="InterPro" id="IPR017871">
    <property type="entry name" value="ABC_transporter-like_CS"/>
</dbReference>
<keyword evidence="3" id="KW-1003">Cell membrane</keyword>
<keyword evidence="7 9" id="KW-1133">Transmembrane helix</keyword>
<keyword evidence="8 9" id="KW-0472">Membrane</keyword>
<dbReference type="EMBL" id="SATR01000014">
    <property type="protein sequence ID" value="TFH91613.1"/>
    <property type="molecule type" value="Genomic_DNA"/>
</dbReference>
<evidence type="ECO:0000256" key="3">
    <source>
        <dbReference type="ARBA" id="ARBA00022475"/>
    </source>
</evidence>
<proteinExistence type="predicted"/>
<dbReference type="PROSITE" id="PS00211">
    <property type="entry name" value="ABC_TRANSPORTER_1"/>
    <property type="match status" value="1"/>
</dbReference>
<keyword evidence="2" id="KW-0813">Transport</keyword>
<dbReference type="PANTHER" id="PTHR43394:SF1">
    <property type="entry name" value="ATP-BINDING CASSETTE SUB-FAMILY B MEMBER 10, MITOCHONDRIAL"/>
    <property type="match status" value="1"/>
</dbReference>
<dbReference type="PROSITE" id="PS50893">
    <property type="entry name" value="ABC_TRANSPORTER_2"/>
    <property type="match status" value="1"/>
</dbReference>
<dbReference type="InterPro" id="IPR036640">
    <property type="entry name" value="ABC1_TM_sf"/>
</dbReference>
<dbReference type="GO" id="GO:0015421">
    <property type="term" value="F:ABC-type oligopeptide transporter activity"/>
    <property type="evidence" value="ECO:0007669"/>
    <property type="project" value="TreeGrafter"/>
</dbReference>
<evidence type="ECO:0000313" key="13">
    <source>
        <dbReference type="Proteomes" id="UP000297753"/>
    </source>
</evidence>
<evidence type="ECO:0000256" key="4">
    <source>
        <dbReference type="ARBA" id="ARBA00022692"/>
    </source>
</evidence>
<dbReference type="GO" id="GO:0016887">
    <property type="term" value="F:ATP hydrolysis activity"/>
    <property type="evidence" value="ECO:0007669"/>
    <property type="project" value="InterPro"/>
</dbReference>
<comment type="subcellular location">
    <subcellularLocation>
        <location evidence="1">Cell membrane</location>
        <topology evidence="1">Multi-pass membrane protein</topology>
    </subcellularLocation>
</comment>
<feature type="domain" description="ABC transporter" evidence="10">
    <location>
        <begin position="363"/>
        <end position="598"/>
    </location>
</feature>
<gene>
    <name evidence="12" type="ORF">ELS82_10980</name>
</gene>
<evidence type="ECO:0000313" key="12">
    <source>
        <dbReference type="EMBL" id="TFH91613.1"/>
    </source>
</evidence>
<feature type="transmembrane region" description="Helical" evidence="9">
    <location>
        <begin position="157"/>
        <end position="178"/>
    </location>
</feature>
<dbReference type="FunFam" id="3.40.50.300:FF:000221">
    <property type="entry name" value="Multidrug ABC transporter ATP-binding protein"/>
    <property type="match status" value="1"/>
</dbReference>
<reference evidence="12 13" key="1">
    <citation type="submission" date="2019-01" db="EMBL/GenBank/DDBJ databases">
        <title>Vibrio BEI176 sp. nov, a marine bacterium isolated from China: eastern marignal seas.</title>
        <authorList>
            <person name="Li B."/>
        </authorList>
    </citation>
    <scope>NUCLEOTIDE SEQUENCE [LARGE SCALE GENOMIC DNA]</scope>
    <source>
        <strain evidence="12 13">BEI176</strain>
    </source>
</reference>
<evidence type="ECO:0000259" key="11">
    <source>
        <dbReference type="PROSITE" id="PS50929"/>
    </source>
</evidence>
<dbReference type="OrthoDB" id="9806127at2"/>
<feature type="transmembrane region" description="Helical" evidence="9">
    <location>
        <begin position="79"/>
        <end position="100"/>
    </location>
</feature>
<feature type="transmembrane region" description="Helical" evidence="9">
    <location>
        <begin position="30"/>
        <end position="48"/>
    </location>
</feature>
<dbReference type="GO" id="GO:0005524">
    <property type="term" value="F:ATP binding"/>
    <property type="evidence" value="ECO:0007669"/>
    <property type="project" value="UniProtKB-KW"/>
</dbReference>
<dbReference type="InterPro" id="IPR003439">
    <property type="entry name" value="ABC_transporter-like_ATP-bd"/>
</dbReference>
<dbReference type="SUPFAM" id="SSF52540">
    <property type="entry name" value="P-loop containing nucleoside triphosphate hydrolases"/>
    <property type="match status" value="1"/>
</dbReference>
<dbReference type="GO" id="GO:0005886">
    <property type="term" value="C:plasma membrane"/>
    <property type="evidence" value="ECO:0007669"/>
    <property type="project" value="UniProtKB-SubCell"/>
</dbReference>
<dbReference type="InterPro" id="IPR011527">
    <property type="entry name" value="ABC1_TM_dom"/>
</dbReference>
<evidence type="ECO:0000256" key="7">
    <source>
        <dbReference type="ARBA" id="ARBA00022989"/>
    </source>
</evidence>
<accession>A0A4Y8WG23</accession>
<feature type="domain" description="ABC transmembrane type-1" evidence="11">
    <location>
        <begin position="33"/>
        <end position="329"/>
    </location>
</feature>
<keyword evidence="6 12" id="KW-0067">ATP-binding</keyword>
<dbReference type="InterPro" id="IPR039421">
    <property type="entry name" value="Type_1_exporter"/>
</dbReference>
<dbReference type="Proteomes" id="UP000297753">
    <property type="component" value="Unassembled WGS sequence"/>
</dbReference>
<organism evidence="12 13">
    <name type="scientific">Vibrio ouci</name>
    <dbReference type="NCBI Taxonomy" id="2499078"/>
    <lineage>
        <taxon>Bacteria</taxon>
        <taxon>Pseudomonadati</taxon>
        <taxon>Pseudomonadota</taxon>
        <taxon>Gammaproteobacteria</taxon>
        <taxon>Vibrionales</taxon>
        <taxon>Vibrionaceae</taxon>
        <taxon>Vibrio</taxon>
    </lineage>
</organism>
<dbReference type="Gene3D" id="1.20.1560.10">
    <property type="entry name" value="ABC transporter type 1, transmembrane domain"/>
    <property type="match status" value="1"/>
</dbReference>
<comment type="caution">
    <text evidence="12">The sequence shown here is derived from an EMBL/GenBank/DDBJ whole genome shotgun (WGS) entry which is preliminary data.</text>
</comment>
<keyword evidence="4 9" id="KW-0812">Transmembrane</keyword>
<evidence type="ECO:0000259" key="10">
    <source>
        <dbReference type="PROSITE" id="PS50893"/>
    </source>
</evidence>
<evidence type="ECO:0000256" key="8">
    <source>
        <dbReference type="ARBA" id="ARBA00023136"/>
    </source>
</evidence>
<keyword evidence="5" id="KW-0547">Nucleotide-binding</keyword>
<evidence type="ECO:0000256" key="2">
    <source>
        <dbReference type="ARBA" id="ARBA00022448"/>
    </source>
</evidence>
<keyword evidence="13" id="KW-1185">Reference proteome</keyword>
<sequence length="606" mass="67163">MARPKGLKQSLPSLLRFYNYVLPYIKQRKWLIVGAFVCLFGQTLLRLLEPWPLKYIIDRLASPEFNPDHDLQSLSSLPLSTYFAVLAGALVIIILCRALMTYTTTVLMALAGNHIIISLRSKVFNHIQGLSTIYHQQQRSGDLVVRIISDMGLMKEIAITAAVPLLGNSLIFVCIVGVMLWLNWQLALVSLCTLPLLWLVTLSKSKKIHKVARKNRQREGVMAATASESIHAIKSVQALTLEDRFSTIFGQANNKSLKEGVQGKRLAASLQRSVEILMAISTALVLWYGANLVIKGALSLGELLVFIYYLRRVFRPIRDFTKYTARLAKASAAGERVLDILEQQKDVQNHTEAKEAPPFSGHIQFNEIQFSYLDDQVANLDNLSLKIAKGQKVAIVGPSGSGKSTLLALLLRLHDPQRGEVTIDGVDIRDYTFESVRQQISVVMQETALFATSILNNIAIGQQEVSMEQVIDAAKQAEIHDFIISLPNGYDTPVGERGVTLSAGQRQRISIARAALRQAPILILDEPTTGLDPLTELHVSRALMKLAEQSTVLFVTHRMCFAAHCDHVIYMQQGKIVEQGTHNELLKLGGPYAAQFNSPEQQALGG</sequence>
<evidence type="ECO:0000256" key="9">
    <source>
        <dbReference type="SAM" id="Phobius"/>
    </source>
</evidence>
<dbReference type="AlphaFoldDB" id="A0A4Y8WG23"/>
<feature type="transmembrane region" description="Helical" evidence="9">
    <location>
        <begin position="184"/>
        <end position="203"/>
    </location>
</feature>
<feature type="transmembrane region" description="Helical" evidence="9">
    <location>
        <begin position="296"/>
        <end position="314"/>
    </location>
</feature>
<dbReference type="SUPFAM" id="SSF90123">
    <property type="entry name" value="ABC transporter transmembrane region"/>
    <property type="match status" value="1"/>
</dbReference>
<evidence type="ECO:0000256" key="1">
    <source>
        <dbReference type="ARBA" id="ARBA00004651"/>
    </source>
</evidence>
<dbReference type="RefSeq" id="WP_134835524.1">
    <property type="nucleotide sequence ID" value="NZ_SATR01000014.1"/>
</dbReference>
<dbReference type="PROSITE" id="PS50929">
    <property type="entry name" value="ABC_TM1F"/>
    <property type="match status" value="1"/>
</dbReference>
<dbReference type="SMART" id="SM00382">
    <property type="entry name" value="AAA"/>
    <property type="match status" value="1"/>
</dbReference>
<evidence type="ECO:0000256" key="6">
    <source>
        <dbReference type="ARBA" id="ARBA00022840"/>
    </source>
</evidence>
<dbReference type="Pfam" id="PF00005">
    <property type="entry name" value="ABC_tran"/>
    <property type="match status" value="1"/>
</dbReference>
<protein>
    <submittedName>
        <fullName evidence="12">ABC transporter ATP-binding protein</fullName>
    </submittedName>
</protein>
<dbReference type="Gene3D" id="3.40.50.300">
    <property type="entry name" value="P-loop containing nucleotide triphosphate hydrolases"/>
    <property type="match status" value="1"/>
</dbReference>
<dbReference type="PANTHER" id="PTHR43394">
    <property type="entry name" value="ATP-DEPENDENT PERMEASE MDL1, MITOCHONDRIAL"/>
    <property type="match status" value="1"/>
</dbReference>
<dbReference type="Pfam" id="PF00664">
    <property type="entry name" value="ABC_membrane"/>
    <property type="match status" value="1"/>
</dbReference>
<dbReference type="CDD" id="cd18564">
    <property type="entry name" value="ABC_6TM_exporter_like"/>
    <property type="match status" value="1"/>
</dbReference>
<name>A0A4Y8WG23_9VIBR</name>
<dbReference type="InterPro" id="IPR027417">
    <property type="entry name" value="P-loop_NTPase"/>
</dbReference>
<dbReference type="InterPro" id="IPR003593">
    <property type="entry name" value="AAA+_ATPase"/>
</dbReference>